<keyword evidence="2" id="KW-1185">Reference proteome</keyword>
<reference evidence="1 2" key="1">
    <citation type="journal article" date="2016" name="Genome Announc.">
        <title>Draft Genome Sequence of the Thermotolerant Cyanobacterium Desertifilum sp. IPPAS B-1220.</title>
        <authorList>
            <person name="Mironov K.S."/>
            <person name="Sinetova M.A."/>
            <person name="Bolatkhan K."/>
            <person name="Zayadan B.K."/>
            <person name="Ustinova V.V."/>
            <person name="Kupriyanova E.V."/>
            <person name="Skrypnik A.N."/>
            <person name="Gogoleva N.E."/>
            <person name="Gogolev Y.V."/>
            <person name="Los D.A."/>
        </authorList>
    </citation>
    <scope>NUCLEOTIDE SEQUENCE [LARGE SCALE GENOMIC DNA]</scope>
    <source>
        <strain evidence="1 2">IPPAS B-1220</strain>
    </source>
</reference>
<dbReference type="EMBL" id="CP182909">
    <property type="protein sequence ID" value="XPM64600.1"/>
    <property type="molecule type" value="Genomic_DNA"/>
</dbReference>
<accession>A0ACD5GUN1</accession>
<protein>
    <submittedName>
        <fullName evidence="1">Uncharacterized protein</fullName>
    </submittedName>
</protein>
<dbReference type="Proteomes" id="UP000095472">
    <property type="component" value="Chromosome"/>
</dbReference>
<evidence type="ECO:0000313" key="2">
    <source>
        <dbReference type="Proteomes" id="UP000095472"/>
    </source>
</evidence>
<name>A0ACD5GUN1_9CYAN</name>
<evidence type="ECO:0000313" key="1">
    <source>
        <dbReference type="EMBL" id="XPM64600.1"/>
    </source>
</evidence>
<organism evidence="1 2">
    <name type="scientific">Desertifilum tharense IPPAS B-1220</name>
    <dbReference type="NCBI Taxonomy" id="1781255"/>
    <lineage>
        <taxon>Bacteria</taxon>
        <taxon>Bacillati</taxon>
        <taxon>Cyanobacteriota</taxon>
        <taxon>Cyanophyceae</taxon>
        <taxon>Desertifilales</taxon>
        <taxon>Desertifilaceae</taxon>
        <taxon>Desertifilum</taxon>
    </lineage>
</organism>
<sequence length="70" mass="7563">MFFPPLQPVSTVQSCVSGDVSIDPSASIASGVLLKPIQSVGSSFRRGFVLGWVLFCTRMGAILSWKRAQF</sequence>
<gene>
    <name evidence="1" type="ORF">BH720_000745</name>
</gene>
<proteinExistence type="predicted"/>